<sequence>FGGVIMQAAVQITERHILTYRAIRDYIYHNRKSPDLLTIGNISGIKNDKEVLSVLRDLKDLGYLLYDGPQLTDIHLHNA</sequence>
<comment type="caution">
    <text evidence="1">The sequence shown here is derived from an EMBL/GenBank/DDBJ whole genome shotgun (WGS) entry which is preliminary data.</text>
</comment>
<evidence type="ECO:0000313" key="1">
    <source>
        <dbReference type="EMBL" id="GKT33941.1"/>
    </source>
</evidence>
<proteinExistence type="predicted"/>
<feature type="non-terminal residue" evidence="1">
    <location>
        <position position="1"/>
    </location>
</feature>
<reference evidence="1" key="1">
    <citation type="submission" date="2022-03" db="EMBL/GenBank/DDBJ databases">
        <title>Draft genome sequence of Aduncisulcus paluster, a free-living microaerophilic Fornicata.</title>
        <authorList>
            <person name="Yuyama I."/>
            <person name="Kume K."/>
            <person name="Tamura T."/>
            <person name="Inagaki Y."/>
            <person name="Hashimoto T."/>
        </authorList>
    </citation>
    <scope>NUCLEOTIDE SEQUENCE</scope>
    <source>
        <strain evidence="1">NY0171</strain>
    </source>
</reference>
<keyword evidence="2" id="KW-1185">Reference proteome</keyword>
<dbReference type="EMBL" id="BQXS01010623">
    <property type="protein sequence ID" value="GKT33941.1"/>
    <property type="molecule type" value="Genomic_DNA"/>
</dbReference>
<dbReference type="SUPFAM" id="SSF46785">
    <property type="entry name" value="Winged helix' DNA-binding domain"/>
    <property type="match status" value="1"/>
</dbReference>
<gene>
    <name evidence="1" type="ORF">ADUPG1_007570</name>
</gene>
<dbReference type="Proteomes" id="UP001057375">
    <property type="component" value="Unassembled WGS sequence"/>
</dbReference>
<evidence type="ECO:0000313" key="2">
    <source>
        <dbReference type="Proteomes" id="UP001057375"/>
    </source>
</evidence>
<name>A0ABQ5KN57_9EUKA</name>
<protein>
    <submittedName>
        <fullName evidence="1">Uncharacterized protein</fullName>
    </submittedName>
</protein>
<accession>A0ABQ5KN57</accession>
<dbReference type="InterPro" id="IPR036390">
    <property type="entry name" value="WH_DNA-bd_sf"/>
</dbReference>
<organism evidence="1 2">
    <name type="scientific">Aduncisulcus paluster</name>
    <dbReference type="NCBI Taxonomy" id="2918883"/>
    <lineage>
        <taxon>Eukaryota</taxon>
        <taxon>Metamonada</taxon>
        <taxon>Carpediemonas-like organisms</taxon>
        <taxon>Aduncisulcus</taxon>
    </lineage>
</organism>